<dbReference type="GO" id="GO:0043171">
    <property type="term" value="P:peptide catabolic process"/>
    <property type="evidence" value="ECO:0007669"/>
    <property type="project" value="TreeGrafter"/>
</dbReference>
<comment type="caution">
    <text evidence="14">The sequence shown here is derived from an EMBL/GenBank/DDBJ whole genome shotgun (WGS) entry which is preliminary data.</text>
</comment>
<keyword evidence="4 9" id="KW-0479">Metal-binding</keyword>
<dbReference type="EC" id="3.4.11.-" evidence="10"/>
<feature type="binding site" evidence="9">
    <location>
        <position position="362"/>
    </location>
    <ligand>
        <name>Zn(2+)</name>
        <dbReference type="ChEBI" id="CHEBI:29105"/>
        <note>catalytic</note>
    </ligand>
</feature>
<evidence type="ECO:0000256" key="10">
    <source>
        <dbReference type="RuleBase" id="RU364040"/>
    </source>
</evidence>
<evidence type="ECO:0000256" key="7">
    <source>
        <dbReference type="ARBA" id="ARBA00023049"/>
    </source>
</evidence>
<dbReference type="PANTHER" id="PTHR11533">
    <property type="entry name" value="PROTEASE M1 ZINC METALLOPROTEASE"/>
    <property type="match status" value="1"/>
</dbReference>
<evidence type="ECO:0000259" key="11">
    <source>
        <dbReference type="Pfam" id="PF01433"/>
    </source>
</evidence>
<dbReference type="GO" id="GO:0008270">
    <property type="term" value="F:zinc ion binding"/>
    <property type="evidence" value="ECO:0007669"/>
    <property type="project" value="UniProtKB-UniRule"/>
</dbReference>
<feature type="domain" description="Peptidase M1 membrane alanine aminopeptidase" evidence="11">
    <location>
        <begin position="290"/>
        <end position="514"/>
    </location>
</feature>
<feature type="domain" description="ERAP1-like C-terminal" evidence="12">
    <location>
        <begin position="571"/>
        <end position="763"/>
    </location>
</feature>
<dbReference type="InterPro" id="IPR001930">
    <property type="entry name" value="Peptidase_M1"/>
</dbReference>
<comment type="similarity">
    <text evidence="1 10">Belongs to the peptidase M1 family.</text>
</comment>
<gene>
    <name evidence="14" type="ORF">CAMP_LOCUS3309</name>
</gene>
<dbReference type="Pfam" id="PF01433">
    <property type="entry name" value="Peptidase_M1"/>
    <property type="match status" value="1"/>
</dbReference>
<dbReference type="InterPro" id="IPR045357">
    <property type="entry name" value="Aminopeptidase_N-like_N"/>
</dbReference>
<dbReference type="EMBL" id="CANHGI010000002">
    <property type="protein sequence ID" value="CAI5440672.1"/>
    <property type="molecule type" value="Genomic_DNA"/>
</dbReference>
<dbReference type="PRINTS" id="PR00756">
    <property type="entry name" value="ALADIPTASE"/>
</dbReference>
<feature type="active site" description="Proton acceptor" evidence="8">
    <location>
        <position position="363"/>
    </location>
</feature>
<protein>
    <recommendedName>
        <fullName evidence="10">Aminopeptidase</fullName>
        <ecNumber evidence="10">3.4.11.-</ecNumber>
    </recommendedName>
</protein>
<dbReference type="GO" id="GO:0042277">
    <property type="term" value="F:peptide binding"/>
    <property type="evidence" value="ECO:0007669"/>
    <property type="project" value="TreeGrafter"/>
</dbReference>
<dbReference type="Gene3D" id="1.25.50.20">
    <property type="match status" value="1"/>
</dbReference>
<proteinExistence type="inferred from homology"/>
<keyword evidence="15" id="KW-1185">Reference proteome</keyword>
<name>A0A9P1I6Z3_9PELO</name>
<dbReference type="InterPro" id="IPR027268">
    <property type="entry name" value="Peptidase_M4/M1_CTD_sf"/>
</dbReference>
<keyword evidence="2 10" id="KW-0031">Aminopeptidase</keyword>
<dbReference type="AlphaFoldDB" id="A0A9P1I6Z3"/>
<keyword evidence="5 10" id="KW-0378">Hydrolase</keyword>
<keyword evidence="6 9" id="KW-0862">Zinc</keyword>
<dbReference type="OrthoDB" id="10031169at2759"/>
<evidence type="ECO:0000256" key="2">
    <source>
        <dbReference type="ARBA" id="ARBA00022438"/>
    </source>
</evidence>
<dbReference type="InterPro" id="IPR042097">
    <property type="entry name" value="Aminopeptidase_N-like_N_sf"/>
</dbReference>
<keyword evidence="10" id="KW-0472">Membrane</keyword>
<dbReference type="GO" id="GO:0005615">
    <property type="term" value="C:extracellular space"/>
    <property type="evidence" value="ECO:0007669"/>
    <property type="project" value="TreeGrafter"/>
</dbReference>
<dbReference type="Pfam" id="PF11838">
    <property type="entry name" value="ERAP1_C"/>
    <property type="match status" value="1"/>
</dbReference>
<dbReference type="PANTHER" id="PTHR11533:SF301">
    <property type="entry name" value="AMINOPEPTIDASE"/>
    <property type="match status" value="1"/>
</dbReference>
<evidence type="ECO:0000256" key="4">
    <source>
        <dbReference type="ARBA" id="ARBA00022723"/>
    </source>
</evidence>
<dbReference type="Gene3D" id="2.60.40.1910">
    <property type="match status" value="1"/>
</dbReference>
<keyword evidence="7 10" id="KW-0482">Metalloprotease</keyword>
<comment type="cofactor">
    <cofactor evidence="9 10">
        <name>Zn(2+)</name>
        <dbReference type="ChEBI" id="CHEBI:29105"/>
    </cofactor>
    <text evidence="9 10">Binds 1 zinc ion per subunit.</text>
</comment>
<evidence type="ECO:0000256" key="1">
    <source>
        <dbReference type="ARBA" id="ARBA00010136"/>
    </source>
</evidence>
<accession>A0A9P1I6Z3</accession>
<evidence type="ECO:0000313" key="14">
    <source>
        <dbReference type="EMBL" id="CAI5440672.1"/>
    </source>
</evidence>
<evidence type="ECO:0000259" key="12">
    <source>
        <dbReference type="Pfam" id="PF11838"/>
    </source>
</evidence>
<evidence type="ECO:0000256" key="3">
    <source>
        <dbReference type="ARBA" id="ARBA00022670"/>
    </source>
</evidence>
<feature type="binding site" evidence="9">
    <location>
        <position position="385"/>
    </location>
    <ligand>
        <name>Zn(2+)</name>
        <dbReference type="ChEBI" id="CHEBI:29105"/>
        <note>catalytic</note>
    </ligand>
</feature>
<dbReference type="GO" id="GO:0070006">
    <property type="term" value="F:metalloaminopeptidase activity"/>
    <property type="evidence" value="ECO:0007669"/>
    <property type="project" value="TreeGrafter"/>
</dbReference>
<evidence type="ECO:0000256" key="5">
    <source>
        <dbReference type="ARBA" id="ARBA00022801"/>
    </source>
</evidence>
<dbReference type="SUPFAM" id="SSF63737">
    <property type="entry name" value="Leukotriene A4 hydrolase N-terminal domain"/>
    <property type="match status" value="1"/>
</dbReference>
<keyword evidence="10" id="KW-0812">Transmembrane</keyword>
<dbReference type="Proteomes" id="UP001152747">
    <property type="component" value="Unassembled WGS sequence"/>
</dbReference>
<keyword evidence="3 10" id="KW-0645">Protease</keyword>
<sequence>MKFKNRETPGLLYGSLVLFILLLWAAALIHVLDSSYTGKIREHSIYQSDKELQRIPKLVAPIEYDVQLQLFLPGFAYIGHDHENMTVDGEVVMKLKMLEKNQQFFVSAQEITIHKIEVFNDQRRPIAIRSMDKMLNGVRIVLDKYVDKNQVFLVKIKYCAKIRIADKGLYKSKYKNEYGNGTQIIAITRMEPDHARLVVPCLDEPQYKSVWRMRIIHPKGSTAIFNNDLSGPVVEYNQDFIQSSFLPTPKMSSYLLAMVISDFEYLEKFTRSGIAVRIRSRPEVVSSLKFALEEAVRIFEKWEKTFEIPYPMKKIDIVGIPNYPRDVMENWGLITVRERYLIFDEMINTADCKRKIRSVLSHELIHNWFGNLVTPEYWTSAWLNEGFATLFEDFGADFLANGSYSSKANFVLNAQRIAFLQDSPHRHSPKINPKSGKSLETYFDFVIHQKSAAILHMIRKVIGENVFMAAIRMYLQENQYGNVNDEILLGNLQKSFDNSGPGKLLDISKFVQSWTQQTGYPIDLYVKNGVNSKNARWEIPIYYQNLKGERNEEPIWMSGDSPIHIKSSTPIILNVDSDCYYRVEYPETYLKTIFLHLAKNPQIFSSRTKLRLIDDAFELFPSKIAFSMMQNYISQETKRLPISAYLKNSQAYPEIANSVEFLESLRSGGELDRGWEFVAENYLVDEEFENVKVALYIIQSQCDLNQEICLKNVDFYFQQLLETCQDTDQISKCSRIPGPFRTIVYCKAVAQDTSVKILLEKWLKMERNVVEAENLENGLWCAK</sequence>
<dbReference type="FunFam" id="1.10.390.10:FF:000013">
    <property type="entry name" value="Aminopeptidase N"/>
    <property type="match status" value="1"/>
</dbReference>
<dbReference type="InterPro" id="IPR014782">
    <property type="entry name" value="Peptidase_M1_dom"/>
</dbReference>
<dbReference type="Pfam" id="PF17900">
    <property type="entry name" value="Peptidase_M1_N"/>
    <property type="match status" value="1"/>
</dbReference>
<dbReference type="SUPFAM" id="SSF55486">
    <property type="entry name" value="Metalloproteases ('zincins'), catalytic domain"/>
    <property type="match status" value="1"/>
</dbReference>
<evidence type="ECO:0000256" key="8">
    <source>
        <dbReference type="PIRSR" id="PIRSR634016-1"/>
    </source>
</evidence>
<keyword evidence="10" id="KW-1133">Transmembrane helix</keyword>
<dbReference type="Gene3D" id="2.60.40.1730">
    <property type="entry name" value="tricorn interacting facor f3 domain"/>
    <property type="match status" value="1"/>
</dbReference>
<dbReference type="InterPro" id="IPR050344">
    <property type="entry name" value="Peptidase_M1_aminopeptidases"/>
</dbReference>
<dbReference type="Gene3D" id="1.10.390.10">
    <property type="entry name" value="Neutral Protease Domain 2"/>
    <property type="match status" value="1"/>
</dbReference>
<organism evidence="14 15">
    <name type="scientific">Caenorhabditis angaria</name>
    <dbReference type="NCBI Taxonomy" id="860376"/>
    <lineage>
        <taxon>Eukaryota</taxon>
        <taxon>Metazoa</taxon>
        <taxon>Ecdysozoa</taxon>
        <taxon>Nematoda</taxon>
        <taxon>Chromadorea</taxon>
        <taxon>Rhabditida</taxon>
        <taxon>Rhabditina</taxon>
        <taxon>Rhabditomorpha</taxon>
        <taxon>Rhabditoidea</taxon>
        <taxon>Rhabditidae</taxon>
        <taxon>Peloderinae</taxon>
        <taxon>Caenorhabditis</taxon>
    </lineage>
</organism>
<dbReference type="InterPro" id="IPR034016">
    <property type="entry name" value="M1_APN-typ"/>
</dbReference>
<evidence type="ECO:0000256" key="9">
    <source>
        <dbReference type="PIRSR" id="PIRSR634016-3"/>
    </source>
</evidence>
<dbReference type="GO" id="GO:0005737">
    <property type="term" value="C:cytoplasm"/>
    <property type="evidence" value="ECO:0007669"/>
    <property type="project" value="TreeGrafter"/>
</dbReference>
<feature type="binding site" evidence="9">
    <location>
        <position position="366"/>
    </location>
    <ligand>
        <name>Zn(2+)</name>
        <dbReference type="ChEBI" id="CHEBI:29105"/>
        <note>catalytic</note>
    </ligand>
</feature>
<reference evidence="14" key="1">
    <citation type="submission" date="2022-11" db="EMBL/GenBank/DDBJ databases">
        <authorList>
            <person name="Kikuchi T."/>
        </authorList>
    </citation>
    <scope>NUCLEOTIDE SEQUENCE</scope>
    <source>
        <strain evidence="14">PS1010</strain>
    </source>
</reference>
<dbReference type="CDD" id="cd09601">
    <property type="entry name" value="M1_APN-Q_like"/>
    <property type="match status" value="1"/>
</dbReference>
<evidence type="ECO:0000256" key="6">
    <source>
        <dbReference type="ARBA" id="ARBA00022833"/>
    </source>
</evidence>
<dbReference type="GO" id="GO:0016020">
    <property type="term" value="C:membrane"/>
    <property type="evidence" value="ECO:0007669"/>
    <property type="project" value="TreeGrafter"/>
</dbReference>
<evidence type="ECO:0000313" key="15">
    <source>
        <dbReference type="Proteomes" id="UP001152747"/>
    </source>
</evidence>
<evidence type="ECO:0000259" key="13">
    <source>
        <dbReference type="Pfam" id="PF17900"/>
    </source>
</evidence>
<dbReference type="GO" id="GO:0006508">
    <property type="term" value="P:proteolysis"/>
    <property type="evidence" value="ECO:0007669"/>
    <property type="project" value="UniProtKB-KW"/>
</dbReference>
<feature type="domain" description="Aminopeptidase N-like N-terminal" evidence="13">
    <location>
        <begin position="61"/>
        <end position="255"/>
    </location>
</feature>
<feature type="transmembrane region" description="Helical" evidence="10">
    <location>
        <begin position="12"/>
        <end position="32"/>
    </location>
</feature>
<dbReference type="InterPro" id="IPR024571">
    <property type="entry name" value="ERAP1-like_C_dom"/>
</dbReference>